<feature type="transmembrane region" description="Helical" evidence="6">
    <location>
        <begin position="67"/>
        <end position="87"/>
    </location>
</feature>
<evidence type="ECO:0000256" key="6">
    <source>
        <dbReference type="SAM" id="Phobius"/>
    </source>
</evidence>
<gene>
    <name evidence="8" type="ORF">H3H45_17435</name>
</gene>
<evidence type="ECO:0000256" key="1">
    <source>
        <dbReference type="ARBA" id="ARBA00004141"/>
    </source>
</evidence>
<feature type="transmembrane region" description="Helical" evidence="6">
    <location>
        <begin position="261"/>
        <end position="278"/>
    </location>
</feature>
<dbReference type="GO" id="GO:0016020">
    <property type="term" value="C:membrane"/>
    <property type="evidence" value="ECO:0007669"/>
    <property type="project" value="UniProtKB-SubCell"/>
</dbReference>
<comment type="caution">
    <text evidence="8">The sequence shown here is derived from an EMBL/GenBank/DDBJ whole genome shotgun (WGS) entry which is preliminary data.</text>
</comment>
<dbReference type="AlphaFoldDB" id="A0A7W4DEC5"/>
<evidence type="ECO:0000256" key="5">
    <source>
        <dbReference type="ARBA" id="ARBA00023136"/>
    </source>
</evidence>
<protein>
    <submittedName>
        <fullName evidence="8">EamA family transporter</fullName>
    </submittedName>
</protein>
<feature type="transmembrane region" description="Helical" evidence="6">
    <location>
        <begin position="145"/>
        <end position="165"/>
    </location>
</feature>
<dbReference type="SUPFAM" id="SSF103481">
    <property type="entry name" value="Multidrug resistance efflux transporter EmrE"/>
    <property type="match status" value="2"/>
</dbReference>
<evidence type="ECO:0000259" key="7">
    <source>
        <dbReference type="Pfam" id="PF00892"/>
    </source>
</evidence>
<feature type="transmembrane region" description="Helical" evidence="6">
    <location>
        <begin position="7"/>
        <end position="25"/>
    </location>
</feature>
<organism evidence="8 9">
    <name type="scientific">Aquipseudomonas guryensis</name>
    <dbReference type="NCBI Taxonomy" id="2759165"/>
    <lineage>
        <taxon>Bacteria</taxon>
        <taxon>Pseudomonadati</taxon>
        <taxon>Pseudomonadota</taxon>
        <taxon>Gammaproteobacteria</taxon>
        <taxon>Pseudomonadales</taxon>
        <taxon>Pseudomonadaceae</taxon>
        <taxon>Aquipseudomonas</taxon>
    </lineage>
</organism>
<keyword evidence="4 6" id="KW-1133">Transmembrane helix</keyword>
<evidence type="ECO:0000313" key="8">
    <source>
        <dbReference type="EMBL" id="MBB1521029.1"/>
    </source>
</evidence>
<feature type="transmembrane region" description="Helical" evidence="6">
    <location>
        <begin position="177"/>
        <end position="196"/>
    </location>
</feature>
<dbReference type="EMBL" id="JACJFN010000004">
    <property type="protein sequence ID" value="MBB1521029.1"/>
    <property type="molecule type" value="Genomic_DNA"/>
</dbReference>
<feature type="transmembrane region" description="Helical" evidence="6">
    <location>
        <begin position="208"/>
        <end position="226"/>
    </location>
</feature>
<reference evidence="8 9" key="1">
    <citation type="submission" date="2020-08" db="EMBL/GenBank/DDBJ databases">
        <authorList>
            <person name="Kim C.M."/>
        </authorList>
    </citation>
    <scope>NUCLEOTIDE SEQUENCE [LARGE SCALE GENOMIC DNA]</scope>
    <source>
        <strain evidence="8 9">SR9</strain>
    </source>
</reference>
<feature type="transmembrane region" description="Helical" evidence="6">
    <location>
        <begin position="93"/>
        <end position="113"/>
    </location>
</feature>
<dbReference type="InterPro" id="IPR037185">
    <property type="entry name" value="EmrE-like"/>
</dbReference>
<dbReference type="PANTHER" id="PTHR32322">
    <property type="entry name" value="INNER MEMBRANE TRANSPORTER"/>
    <property type="match status" value="1"/>
</dbReference>
<evidence type="ECO:0000256" key="2">
    <source>
        <dbReference type="ARBA" id="ARBA00007362"/>
    </source>
</evidence>
<dbReference type="Proteomes" id="UP000581189">
    <property type="component" value="Unassembled WGS sequence"/>
</dbReference>
<accession>A0A7W4DEC5</accession>
<dbReference type="Pfam" id="PF00892">
    <property type="entry name" value="EamA"/>
    <property type="match status" value="2"/>
</dbReference>
<proteinExistence type="inferred from homology"/>
<dbReference type="PANTHER" id="PTHR32322:SF2">
    <property type="entry name" value="EAMA DOMAIN-CONTAINING PROTEIN"/>
    <property type="match status" value="1"/>
</dbReference>
<comment type="subcellular location">
    <subcellularLocation>
        <location evidence="1">Membrane</location>
        <topology evidence="1">Multi-pass membrane protein</topology>
    </subcellularLocation>
</comment>
<keyword evidence="5 6" id="KW-0472">Membrane</keyword>
<name>A0A7W4DEC5_9GAMM</name>
<feature type="transmembrane region" description="Helical" evidence="6">
    <location>
        <begin position="120"/>
        <end position="139"/>
    </location>
</feature>
<evidence type="ECO:0000256" key="3">
    <source>
        <dbReference type="ARBA" id="ARBA00022692"/>
    </source>
</evidence>
<sequence>MNSNRLPLDIAITALAPIIWGSTYLVTSEFLPADYPLTMALLRALPAGLLLLLIVRHLPRGMWIYRTAVLGALNFSVFWSLLFVAAYRLPGGVAATVGAIQPLLVIALARLWLGQALLPLAIVSGVFGVCGVGLLVLAPEAELDGFGILAALIGAAAMAAGTVLSRRWRPPVSNLTFTAWQLSAGGLLLLPIALCFEPPLPTLQLHNLGAIAYLSLIGAALTYFCWFRGIARLAPAAVASLGLLSPLVAVLLGWLVLRQTLTALQIVGIFIVLLSIWVSQNANIPLGGGKAPLPER</sequence>
<feature type="domain" description="EamA" evidence="7">
    <location>
        <begin position="13"/>
        <end position="136"/>
    </location>
</feature>
<keyword evidence="3 6" id="KW-0812">Transmembrane</keyword>
<dbReference type="InterPro" id="IPR050638">
    <property type="entry name" value="AA-Vitamin_Transporters"/>
</dbReference>
<dbReference type="InterPro" id="IPR000620">
    <property type="entry name" value="EamA_dom"/>
</dbReference>
<dbReference type="RefSeq" id="WP_182834960.1">
    <property type="nucleotide sequence ID" value="NZ_JACJFN010000004.1"/>
</dbReference>
<feature type="transmembrane region" description="Helical" evidence="6">
    <location>
        <begin position="233"/>
        <end position="255"/>
    </location>
</feature>
<evidence type="ECO:0000256" key="4">
    <source>
        <dbReference type="ARBA" id="ARBA00022989"/>
    </source>
</evidence>
<evidence type="ECO:0000313" key="9">
    <source>
        <dbReference type="Proteomes" id="UP000581189"/>
    </source>
</evidence>
<keyword evidence="9" id="KW-1185">Reference proteome</keyword>
<comment type="similarity">
    <text evidence="2">Belongs to the EamA transporter family.</text>
</comment>
<feature type="domain" description="EamA" evidence="7">
    <location>
        <begin position="146"/>
        <end position="278"/>
    </location>
</feature>
<feature type="transmembrane region" description="Helical" evidence="6">
    <location>
        <begin position="37"/>
        <end position="55"/>
    </location>
</feature>